<dbReference type="Proteomes" id="UP001500459">
    <property type="component" value="Unassembled WGS sequence"/>
</dbReference>
<evidence type="ECO:0008006" key="3">
    <source>
        <dbReference type="Google" id="ProtNLM"/>
    </source>
</evidence>
<comment type="caution">
    <text evidence="1">The sequence shown here is derived from an EMBL/GenBank/DDBJ whole genome shotgun (WGS) entry which is preliminary data.</text>
</comment>
<gene>
    <name evidence="1" type="ORF">GCM10022393_36370</name>
</gene>
<name>A0ABP6URU9_9FLAO</name>
<keyword evidence="2" id="KW-1185">Reference proteome</keyword>
<reference evidence="2" key="1">
    <citation type="journal article" date="2019" name="Int. J. Syst. Evol. Microbiol.">
        <title>The Global Catalogue of Microorganisms (GCM) 10K type strain sequencing project: providing services to taxonomists for standard genome sequencing and annotation.</title>
        <authorList>
            <consortium name="The Broad Institute Genomics Platform"/>
            <consortium name="The Broad Institute Genome Sequencing Center for Infectious Disease"/>
            <person name="Wu L."/>
            <person name="Ma J."/>
        </authorList>
    </citation>
    <scope>NUCLEOTIDE SEQUENCE [LARGE SCALE GENOMIC DNA]</scope>
    <source>
        <strain evidence="2">JCM 17106</strain>
    </source>
</reference>
<organism evidence="1 2">
    <name type="scientific">Aquimarina addita</name>
    <dbReference type="NCBI Taxonomy" id="870485"/>
    <lineage>
        <taxon>Bacteria</taxon>
        <taxon>Pseudomonadati</taxon>
        <taxon>Bacteroidota</taxon>
        <taxon>Flavobacteriia</taxon>
        <taxon>Flavobacteriales</taxon>
        <taxon>Flavobacteriaceae</taxon>
        <taxon>Aquimarina</taxon>
    </lineage>
</organism>
<evidence type="ECO:0000313" key="1">
    <source>
        <dbReference type="EMBL" id="GAA3518948.1"/>
    </source>
</evidence>
<sequence length="260" mass="29704">MIYKSYLDGTTKRTNTNYKTQLWTDLQCSNISLKEVRSTEYKRKSLTKYFLKYNNCNGDISNVVNSQEKGRFKLTAIGGISANSLKVSNRIDNIPTIDFDSKFTFRIGLESEYIFAFNRNKWAAFLTPTYQSFNSNKDIIFLRQSSGALTTNMDVNYQSIEVPLGIRHYMFLNTNSKLFIDGALVLDIPLNSEIVYEDYIDDFKVSSGISFSAGIGYDYKNRYKVQLRYAPRDLGDGGASSYKYSSISLVLGYSIFNNIK</sequence>
<dbReference type="EMBL" id="BAABCW010000020">
    <property type="protein sequence ID" value="GAA3518948.1"/>
    <property type="molecule type" value="Genomic_DNA"/>
</dbReference>
<proteinExistence type="predicted"/>
<evidence type="ECO:0000313" key="2">
    <source>
        <dbReference type="Proteomes" id="UP001500459"/>
    </source>
</evidence>
<dbReference type="RefSeq" id="WP_344929876.1">
    <property type="nucleotide sequence ID" value="NZ_BAABCW010000020.1"/>
</dbReference>
<accession>A0ABP6URU9</accession>
<protein>
    <recommendedName>
        <fullName evidence="3">Outer membrane protein beta-barrel domain-containing protein</fullName>
    </recommendedName>
</protein>